<keyword evidence="3" id="KW-1185">Reference proteome</keyword>
<accession>A0AAD7NIB5</accession>
<protein>
    <recommendedName>
        <fullName evidence="1">CxC5 like cysteine cluster associated with KDZ domain-containing protein</fullName>
    </recommendedName>
</protein>
<dbReference type="Pfam" id="PF18718">
    <property type="entry name" value="CxC5"/>
    <property type="match status" value="1"/>
</dbReference>
<reference evidence="2" key="1">
    <citation type="submission" date="2023-03" db="EMBL/GenBank/DDBJ databases">
        <title>Massive genome expansion in bonnet fungi (Mycena s.s.) driven by repeated elements and novel gene families across ecological guilds.</title>
        <authorList>
            <consortium name="Lawrence Berkeley National Laboratory"/>
            <person name="Harder C.B."/>
            <person name="Miyauchi S."/>
            <person name="Viragh M."/>
            <person name="Kuo A."/>
            <person name="Thoen E."/>
            <person name="Andreopoulos B."/>
            <person name="Lu D."/>
            <person name="Skrede I."/>
            <person name="Drula E."/>
            <person name="Henrissat B."/>
            <person name="Morin E."/>
            <person name="Kohler A."/>
            <person name="Barry K."/>
            <person name="LaButti K."/>
            <person name="Morin E."/>
            <person name="Salamov A."/>
            <person name="Lipzen A."/>
            <person name="Mereny Z."/>
            <person name="Hegedus B."/>
            <person name="Baldrian P."/>
            <person name="Stursova M."/>
            <person name="Weitz H."/>
            <person name="Taylor A."/>
            <person name="Grigoriev I.V."/>
            <person name="Nagy L.G."/>
            <person name="Martin F."/>
            <person name="Kauserud H."/>
        </authorList>
    </citation>
    <scope>NUCLEOTIDE SEQUENCE</scope>
    <source>
        <strain evidence="2">CBHHK188m</strain>
    </source>
</reference>
<feature type="domain" description="CxC5 like cysteine cluster associated with KDZ" evidence="1">
    <location>
        <begin position="2"/>
        <end position="117"/>
    </location>
</feature>
<comment type="caution">
    <text evidence="2">The sequence shown here is derived from an EMBL/GenBank/DDBJ whole genome shotgun (WGS) entry which is preliminary data.</text>
</comment>
<evidence type="ECO:0000259" key="1">
    <source>
        <dbReference type="Pfam" id="PF18718"/>
    </source>
</evidence>
<dbReference type="InterPro" id="IPR041539">
    <property type="entry name" value="CxC5"/>
</dbReference>
<dbReference type="EMBL" id="JARJLG010000045">
    <property type="protein sequence ID" value="KAJ7761625.1"/>
    <property type="molecule type" value="Genomic_DNA"/>
</dbReference>
<gene>
    <name evidence="2" type="ORF">DFH07DRAFT_716545</name>
</gene>
<feature type="non-terminal residue" evidence="2">
    <location>
        <position position="120"/>
    </location>
</feature>
<name>A0AAD7NIB5_9AGAR</name>
<proteinExistence type="predicted"/>
<evidence type="ECO:0000313" key="3">
    <source>
        <dbReference type="Proteomes" id="UP001215280"/>
    </source>
</evidence>
<dbReference type="AlphaFoldDB" id="A0AAD7NIB5"/>
<organism evidence="2 3">
    <name type="scientific">Mycena maculata</name>
    <dbReference type="NCBI Taxonomy" id="230809"/>
    <lineage>
        <taxon>Eukaryota</taxon>
        <taxon>Fungi</taxon>
        <taxon>Dikarya</taxon>
        <taxon>Basidiomycota</taxon>
        <taxon>Agaricomycotina</taxon>
        <taxon>Agaricomycetes</taxon>
        <taxon>Agaricomycetidae</taxon>
        <taxon>Agaricales</taxon>
        <taxon>Marasmiineae</taxon>
        <taxon>Mycenaceae</taxon>
        <taxon>Mycena</taxon>
    </lineage>
</organism>
<sequence length="120" mass="13311">SAARMLWQPTHYCTTPGCSNMGLLRDKDGPAKVVLYTLSDGACPTSATHLSCSGCRARYYPNYEVQDRVRTYYEKIPDTVQVGKQQYVECTALNSSINLMLISWTSATNGARIYDTALSQ</sequence>
<feature type="non-terminal residue" evidence="2">
    <location>
        <position position="1"/>
    </location>
</feature>
<evidence type="ECO:0000313" key="2">
    <source>
        <dbReference type="EMBL" id="KAJ7761625.1"/>
    </source>
</evidence>
<dbReference type="Proteomes" id="UP001215280">
    <property type="component" value="Unassembled WGS sequence"/>
</dbReference>